<accession>A0A1Y3BJU8</accession>
<evidence type="ECO:0000256" key="1">
    <source>
        <dbReference type="SAM" id="MobiDB-lite"/>
    </source>
</evidence>
<evidence type="ECO:0000313" key="2">
    <source>
        <dbReference type="EMBL" id="OTF79435.1"/>
    </source>
</evidence>
<proteinExistence type="predicted"/>
<evidence type="ECO:0000313" key="3">
    <source>
        <dbReference type="Proteomes" id="UP000194236"/>
    </source>
</evidence>
<keyword evidence="3" id="KW-1185">Reference proteome</keyword>
<dbReference type="Proteomes" id="UP000194236">
    <property type="component" value="Unassembled WGS sequence"/>
</dbReference>
<feature type="non-terminal residue" evidence="2">
    <location>
        <position position="123"/>
    </location>
</feature>
<reference evidence="2 3" key="1">
    <citation type="submission" date="2017-03" db="EMBL/GenBank/DDBJ databases">
        <title>Genome Survey of Euroglyphus maynei.</title>
        <authorList>
            <person name="Arlian L.G."/>
            <person name="Morgan M.S."/>
            <person name="Rider S.D."/>
        </authorList>
    </citation>
    <scope>NUCLEOTIDE SEQUENCE [LARGE SCALE GENOMIC DNA]</scope>
    <source>
        <strain evidence="2">Arlian Lab</strain>
        <tissue evidence="2">Whole body</tissue>
    </source>
</reference>
<dbReference type="EMBL" id="MUJZ01023099">
    <property type="protein sequence ID" value="OTF79435.1"/>
    <property type="molecule type" value="Genomic_DNA"/>
</dbReference>
<gene>
    <name evidence="2" type="ORF">BLA29_012346</name>
</gene>
<dbReference type="AlphaFoldDB" id="A0A1Y3BJU8"/>
<name>A0A1Y3BJU8_EURMA</name>
<organism evidence="2 3">
    <name type="scientific">Euroglyphus maynei</name>
    <name type="common">Mayne's house dust mite</name>
    <dbReference type="NCBI Taxonomy" id="6958"/>
    <lineage>
        <taxon>Eukaryota</taxon>
        <taxon>Metazoa</taxon>
        <taxon>Ecdysozoa</taxon>
        <taxon>Arthropoda</taxon>
        <taxon>Chelicerata</taxon>
        <taxon>Arachnida</taxon>
        <taxon>Acari</taxon>
        <taxon>Acariformes</taxon>
        <taxon>Sarcoptiformes</taxon>
        <taxon>Astigmata</taxon>
        <taxon>Psoroptidia</taxon>
        <taxon>Analgoidea</taxon>
        <taxon>Pyroglyphidae</taxon>
        <taxon>Pyroglyphinae</taxon>
        <taxon>Euroglyphus</taxon>
    </lineage>
</organism>
<dbReference type="OrthoDB" id="10572579at2759"/>
<feature type="compositionally biased region" description="Low complexity" evidence="1">
    <location>
        <begin position="114"/>
        <end position="123"/>
    </location>
</feature>
<sequence length="123" mass="14493">MSLMRCNYCLVNKQLKNAPKCRRHLIKCQKTPEMVRKFFERKEIEASRVSAFMREIRSKEVKFPRNQQQQQTQLSANEKAESKTHITPPPHIHRSASSRIVPKPTANDLKHLNQKQQQQQTTN</sequence>
<protein>
    <submittedName>
        <fullName evidence="2">Uncharacterized protein</fullName>
    </submittedName>
</protein>
<comment type="caution">
    <text evidence="2">The sequence shown here is derived from an EMBL/GenBank/DDBJ whole genome shotgun (WGS) entry which is preliminary data.</text>
</comment>
<feature type="region of interest" description="Disordered" evidence="1">
    <location>
        <begin position="59"/>
        <end position="123"/>
    </location>
</feature>